<dbReference type="InterPro" id="IPR015943">
    <property type="entry name" value="WD40/YVTN_repeat-like_dom_sf"/>
</dbReference>
<evidence type="ECO:0000313" key="2">
    <source>
        <dbReference type="Proteomes" id="UP001589867"/>
    </source>
</evidence>
<proteinExistence type="predicted"/>
<organism evidence="1 2">
    <name type="scientific">Phytohabitans kaempferiae</name>
    <dbReference type="NCBI Taxonomy" id="1620943"/>
    <lineage>
        <taxon>Bacteria</taxon>
        <taxon>Bacillati</taxon>
        <taxon>Actinomycetota</taxon>
        <taxon>Actinomycetes</taxon>
        <taxon>Micromonosporales</taxon>
        <taxon>Micromonosporaceae</taxon>
    </lineage>
</organism>
<dbReference type="InterPro" id="IPR006311">
    <property type="entry name" value="TAT_signal"/>
</dbReference>
<protein>
    <recommendedName>
        <fullName evidence="3">Lipoprotein</fullName>
    </recommendedName>
</protein>
<dbReference type="Proteomes" id="UP001589867">
    <property type="component" value="Unassembled WGS sequence"/>
</dbReference>
<accession>A0ABV6ME54</accession>
<dbReference type="InterPro" id="IPR011044">
    <property type="entry name" value="Quino_amine_DH_bsu"/>
</dbReference>
<name>A0ABV6ME54_9ACTN</name>
<dbReference type="Gene3D" id="2.130.10.10">
    <property type="entry name" value="YVTN repeat-like/Quinoprotein amine dehydrogenase"/>
    <property type="match status" value="1"/>
</dbReference>
<reference evidence="1 2" key="1">
    <citation type="submission" date="2024-09" db="EMBL/GenBank/DDBJ databases">
        <authorList>
            <person name="Sun Q."/>
            <person name="Mori K."/>
        </authorList>
    </citation>
    <scope>NUCLEOTIDE SEQUENCE [LARGE SCALE GENOMIC DNA]</scope>
    <source>
        <strain evidence="1 2">TBRC 3947</strain>
    </source>
</reference>
<dbReference type="PROSITE" id="PS51257">
    <property type="entry name" value="PROKAR_LIPOPROTEIN"/>
    <property type="match status" value="1"/>
</dbReference>
<dbReference type="SUPFAM" id="SSF50969">
    <property type="entry name" value="YVTN repeat-like/Quinoprotein amine dehydrogenase"/>
    <property type="match status" value="1"/>
</dbReference>
<evidence type="ECO:0008006" key="3">
    <source>
        <dbReference type="Google" id="ProtNLM"/>
    </source>
</evidence>
<dbReference type="RefSeq" id="WP_377259767.1">
    <property type="nucleotide sequence ID" value="NZ_JBHLUH010000077.1"/>
</dbReference>
<dbReference type="EMBL" id="JBHLUH010000077">
    <property type="protein sequence ID" value="MFC0532876.1"/>
    <property type="molecule type" value="Genomic_DNA"/>
</dbReference>
<keyword evidence="2" id="KW-1185">Reference proteome</keyword>
<dbReference type="PROSITE" id="PS51318">
    <property type="entry name" value="TAT"/>
    <property type="match status" value="1"/>
</dbReference>
<evidence type="ECO:0000313" key="1">
    <source>
        <dbReference type="EMBL" id="MFC0532876.1"/>
    </source>
</evidence>
<gene>
    <name evidence="1" type="ORF">ACFFIA_35185</name>
</gene>
<sequence>MTTRRTFLHLAGVTAAATALGACDSPRRAEPKPAPGDLLIVETDAGISVVDAASGQVTVPAAPSVLTGDRTQLARAEWTGKGTRLATYRLPGGQVVTGGMVHDKLEARVVSNDGRLVALASPAGPRSRTTIAVADGSGERSRVDLPGNLEPEAFDVSGQYLFVLDYLPPTAPDRYRVRSLDLRTGKLEPLLNRSKAVLPPGAEEEMRGQGRQAVYDPQRQQLFTLYTHQPDHLHSRELLAGARDAAPHVHAFIHTLHLTERWAYCIDLPEPFGMRAAERHAIALSADGSRLCVVDAVIGNVAVIDPTGLNVVSTVPTNAPAGDGPTTAALTADGVRLVIGGGDKVLVMRFGGSPVRWSTSAQVRGLALLDGTEKVYVGQDGAVTAHDLGTGELLSRTEVPGLVAVRHAVAR</sequence>
<comment type="caution">
    <text evidence="1">The sequence shown here is derived from an EMBL/GenBank/DDBJ whole genome shotgun (WGS) entry which is preliminary data.</text>
</comment>